<accession>A0A833SRC4</accession>
<dbReference type="Gramene" id="Jr14_03460_p1">
    <property type="protein sequence ID" value="cds.Jr14_03460_p1"/>
    <property type="gene ID" value="Jr14_03460"/>
</dbReference>
<proteinExistence type="predicted"/>
<keyword evidence="1" id="KW-0812">Transmembrane</keyword>
<evidence type="ECO:0000313" key="2">
    <source>
        <dbReference type="EMBL" id="KAF5446161.1"/>
    </source>
</evidence>
<reference evidence="2" key="2">
    <citation type="submission" date="2020-03" db="EMBL/GenBank/DDBJ databases">
        <title>Walnut 2.0.</title>
        <authorList>
            <person name="Marrano A."/>
            <person name="Britton M."/>
            <person name="Zimin A.V."/>
            <person name="Zaini P.A."/>
            <person name="Workman R."/>
            <person name="Puiu D."/>
            <person name="Bianco L."/>
            <person name="Allen B.J."/>
            <person name="Troggio M."/>
            <person name="Leslie C.A."/>
            <person name="Timp W."/>
            <person name="Dendekar A."/>
            <person name="Salzberg S.L."/>
            <person name="Neale D.B."/>
        </authorList>
    </citation>
    <scope>NUCLEOTIDE SEQUENCE</scope>
    <source>
        <tissue evidence="2">Leaves</tissue>
    </source>
</reference>
<dbReference type="AlphaFoldDB" id="A0A833SRC4"/>
<protein>
    <submittedName>
        <fullName evidence="2">Uncharacterized protein</fullName>
    </submittedName>
</protein>
<sequence length="117" mass="13119">MADSRSSNSDNLSGREQADGIDYDYTAIFIRIVNKLLEVLLKLLPVMNSSGSLLNTVNIIIVMVFIPISFVYMAAVEVITHVRNTRYRHVIEPIIYVTGVLTCVMLLLIIFLSQAQT</sequence>
<feature type="transmembrane region" description="Helical" evidence="1">
    <location>
        <begin position="57"/>
        <end position="82"/>
    </location>
</feature>
<evidence type="ECO:0000313" key="3">
    <source>
        <dbReference type="Proteomes" id="UP000619265"/>
    </source>
</evidence>
<comment type="caution">
    <text evidence="2">The sequence shown here is derived from an EMBL/GenBank/DDBJ whole genome shotgun (WGS) entry which is preliminary data.</text>
</comment>
<dbReference type="Proteomes" id="UP000619265">
    <property type="component" value="Unassembled WGS sequence"/>
</dbReference>
<evidence type="ECO:0000256" key="1">
    <source>
        <dbReference type="SAM" id="Phobius"/>
    </source>
</evidence>
<keyword evidence="1" id="KW-0472">Membrane</keyword>
<reference evidence="2" key="1">
    <citation type="submission" date="2015-10" db="EMBL/GenBank/DDBJ databases">
        <authorList>
            <person name="Martinez-Garcia P.J."/>
            <person name="Crepeau M.W."/>
            <person name="Puiu D."/>
            <person name="Gonzalez-Ibeas D."/>
            <person name="Whalen J."/>
            <person name="Stevens K."/>
            <person name="Paul R."/>
            <person name="Butterfield T."/>
            <person name="Britton M."/>
            <person name="Reagan R."/>
            <person name="Chakraborty S."/>
            <person name="Walawage S.L."/>
            <person name="Vasquez-Gross H.A."/>
            <person name="Cardeno C."/>
            <person name="Famula R."/>
            <person name="Pratt K."/>
            <person name="Kuruganti S."/>
            <person name="Aradhya M.K."/>
            <person name="Leslie C.A."/>
            <person name="Dandekar A.M."/>
            <person name="Salzberg S.L."/>
            <person name="Wegrzyn J.L."/>
            <person name="Langley C.H."/>
            <person name="Neale D.B."/>
        </authorList>
    </citation>
    <scope>NUCLEOTIDE SEQUENCE</scope>
    <source>
        <tissue evidence="2">Leaves</tissue>
    </source>
</reference>
<keyword evidence="1" id="KW-1133">Transmembrane helix</keyword>
<feature type="transmembrane region" description="Helical" evidence="1">
    <location>
        <begin position="94"/>
        <end position="115"/>
    </location>
</feature>
<gene>
    <name evidence="2" type="ORF">F2P56_031811</name>
</gene>
<organism evidence="2 3">
    <name type="scientific">Juglans regia</name>
    <name type="common">English walnut</name>
    <dbReference type="NCBI Taxonomy" id="51240"/>
    <lineage>
        <taxon>Eukaryota</taxon>
        <taxon>Viridiplantae</taxon>
        <taxon>Streptophyta</taxon>
        <taxon>Embryophyta</taxon>
        <taxon>Tracheophyta</taxon>
        <taxon>Spermatophyta</taxon>
        <taxon>Magnoliopsida</taxon>
        <taxon>eudicotyledons</taxon>
        <taxon>Gunneridae</taxon>
        <taxon>Pentapetalae</taxon>
        <taxon>rosids</taxon>
        <taxon>fabids</taxon>
        <taxon>Fagales</taxon>
        <taxon>Juglandaceae</taxon>
        <taxon>Juglans</taxon>
    </lineage>
</organism>
<dbReference type="EMBL" id="LIHL02000014">
    <property type="protein sequence ID" value="KAF5446161.1"/>
    <property type="molecule type" value="Genomic_DNA"/>
</dbReference>
<name>A0A833SRC4_JUGRE</name>